<name>A0AAE1J106_9FABA</name>
<evidence type="ECO:0000313" key="5">
    <source>
        <dbReference type="Proteomes" id="UP001293593"/>
    </source>
</evidence>
<proteinExistence type="predicted"/>
<dbReference type="PANTHER" id="PTHR46236">
    <property type="entry name" value="TRAF-LIKE SUPERFAMILY PROTEIN"/>
    <property type="match status" value="1"/>
</dbReference>
<dbReference type="CDD" id="cd00121">
    <property type="entry name" value="MATH"/>
    <property type="match status" value="1"/>
</dbReference>
<comment type="caution">
    <text evidence="4">The sequence shown here is derived from an EMBL/GenBank/DDBJ whole genome shotgun (WGS) entry which is preliminary data.</text>
</comment>
<evidence type="ECO:0000313" key="4">
    <source>
        <dbReference type="EMBL" id="KAK4261750.1"/>
    </source>
</evidence>
<dbReference type="Pfam" id="PF22486">
    <property type="entry name" value="MATH_2"/>
    <property type="match status" value="1"/>
</dbReference>
<keyword evidence="1 2" id="KW-0175">Coiled coil</keyword>
<dbReference type="AlphaFoldDB" id="A0AAE1J106"/>
<dbReference type="InterPro" id="IPR008974">
    <property type="entry name" value="TRAF-like"/>
</dbReference>
<dbReference type="SUPFAM" id="SSF49599">
    <property type="entry name" value="TRAF domain-like"/>
    <property type="match status" value="1"/>
</dbReference>
<dbReference type="PANTHER" id="PTHR46236:SF35">
    <property type="entry name" value="MATH DOMAIN-CONTAINING PROTEIN"/>
    <property type="match status" value="1"/>
</dbReference>
<evidence type="ECO:0000256" key="1">
    <source>
        <dbReference type="ARBA" id="ARBA00023054"/>
    </source>
</evidence>
<gene>
    <name evidence="4" type="ORF">QN277_004706</name>
</gene>
<sequence>MKNQKPKDITYQKIAWTIRNFRTLKTNTRHNSDVFTIGDCNWKVVVYRGRKDGKFLAIYLHVADASSLPSGWSVYADFTLTVVNQFSREKSAKRDIKHKFSSANNAVNRGYASFMPLTVLEHESNGFIFNDKCIVEVEFYVVKPDGFDLSHLIYPSLPKESEQVPANEPKADDDHGDLVEFKDLGRIEKPFIPLLEEVCSWHPSLMECKNNRSRRFTEWAFNSLGRVLQFLRDNKWKDMNDEACEQLQNLWEELEMSRLDLTWLEPRVKSALKMKGYEEKAEKVKKLRENLVALEREMKELKEKLGDSEQSVEMIRKDLMNVEEGFEEKDLEAEIGYGKP</sequence>
<accession>A0AAE1J106</accession>
<dbReference type="Proteomes" id="UP001293593">
    <property type="component" value="Unassembled WGS sequence"/>
</dbReference>
<dbReference type="EMBL" id="JAWXYG010000010">
    <property type="protein sequence ID" value="KAK4261750.1"/>
    <property type="molecule type" value="Genomic_DNA"/>
</dbReference>
<dbReference type="InterPro" id="IPR050804">
    <property type="entry name" value="MCC"/>
</dbReference>
<dbReference type="InterPro" id="IPR002083">
    <property type="entry name" value="MATH/TRAF_dom"/>
</dbReference>
<dbReference type="SMART" id="SM00061">
    <property type="entry name" value="MATH"/>
    <property type="match status" value="1"/>
</dbReference>
<dbReference type="Gene3D" id="2.60.210.10">
    <property type="entry name" value="Apoptosis, Tumor Necrosis Factor Receptor Associated Protein 2, Chain A"/>
    <property type="match status" value="1"/>
</dbReference>
<feature type="domain" description="MATH" evidence="3">
    <location>
        <begin position="11"/>
        <end position="139"/>
    </location>
</feature>
<keyword evidence="5" id="KW-1185">Reference proteome</keyword>
<reference evidence="4" key="1">
    <citation type="submission" date="2023-10" db="EMBL/GenBank/DDBJ databases">
        <title>Chromosome-level genome of the transformable northern wattle, Acacia crassicarpa.</title>
        <authorList>
            <person name="Massaro I."/>
            <person name="Sinha N.R."/>
            <person name="Poethig S."/>
            <person name="Leichty A.R."/>
        </authorList>
    </citation>
    <scope>NUCLEOTIDE SEQUENCE</scope>
    <source>
        <strain evidence="4">Acra3RX</strain>
        <tissue evidence="4">Leaf</tissue>
    </source>
</reference>
<dbReference type="PROSITE" id="PS50144">
    <property type="entry name" value="MATH"/>
    <property type="match status" value="1"/>
</dbReference>
<protein>
    <recommendedName>
        <fullName evidence="3">MATH domain-containing protein</fullName>
    </recommendedName>
</protein>
<evidence type="ECO:0000256" key="2">
    <source>
        <dbReference type="SAM" id="Coils"/>
    </source>
</evidence>
<evidence type="ECO:0000259" key="3">
    <source>
        <dbReference type="PROSITE" id="PS50144"/>
    </source>
</evidence>
<organism evidence="4 5">
    <name type="scientific">Acacia crassicarpa</name>
    <name type="common">northern wattle</name>
    <dbReference type="NCBI Taxonomy" id="499986"/>
    <lineage>
        <taxon>Eukaryota</taxon>
        <taxon>Viridiplantae</taxon>
        <taxon>Streptophyta</taxon>
        <taxon>Embryophyta</taxon>
        <taxon>Tracheophyta</taxon>
        <taxon>Spermatophyta</taxon>
        <taxon>Magnoliopsida</taxon>
        <taxon>eudicotyledons</taxon>
        <taxon>Gunneridae</taxon>
        <taxon>Pentapetalae</taxon>
        <taxon>rosids</taxon>
        <taxon>fabids</taxon>
        <taxon>Fabales</taxon>
        <taxon>Fabaceae</taxon>
        <taxon>Caesalpinioideae</taxon>
        <taxon>mimosoid clade</taxon>
        <taxon>Acacieae</taxon>
        <taxon>Acacia</taxon>
    </lineage>
</organism>
<feature type="coiled-coil region" evidence="2">
    <location>
        <begin position="274"/>
        <end position="318"/>
    </location>
</feature>